<dbReference type="OrthoDB" id="2991872at2759"/>
<feature type="domain" description="Zn(2)-C6 fungal-type" evidence="2">
    <location>
        <begin position="10"/>
        <end position="38"/>
    </location>
</feature>
<dbReference type="PROSITE" id="PS00463">
    <property type="entry name" value="ZN2_CY6_FUNGAL_1"/>
    <property type="match status" value="1"/>
</dbReference>
<dbReference type="SUPFAM" id="SSF57701">
    <property type="entry name" value="Zn2/Cys6 DNA-binding domain"/>
    <property type="match status" value="1"/>
</dbReference>
<gene>
    <name evidence="3" type="ORF">NA57DRAFT_55445</name>
</gene>
<dbReference type="AlphaFoldDB" id="A0A9P4IHP3"/>
<keyword evidence="1" id="KW-0539">Nucleus</keyword>
<name>A0A9P4IHP3_9PEZI</name>
<dbReference type="Pfam" id="PF00172">
    <property type="entry name" value="Zn_clus"/>
    <property type="match status" value="1"/>
</dbReference>
<dbReference type="GO" id="GO:0000981">
    <property type="term" value="F:DNA-binding transcription factor activity, RNA polymerase II-specific"/>
    <property type="evidence" value="ECO:0007669"/>
    <property type="project" value="InterPro"/>
</dbReference>
<dbReference type="InterPro" id="IPR001138">
    <property type="entry name" value="Zn2Cys6_DnaBD"/>
</dbReference>
<dbReference type="Gene3D" id="4.10.240.10">
    <property type="entry name" value="Zn(2)-C6 fungal-type DNA-binding domain"/>
    <property type="match status" value="1"/>
</dbReference>
<comment type="caution">
    <text evidence="3">The sequence shown here is derived from an EMBL/GenBank/DDBJ whole genome shotgun (WGS) entry which is preliminary data.</text>
</comment>
<dbReference type="GO" id="GO:0008270">
    <property type="term" value="F:zinc ion binding"/>
    <property type="evidence" value="ECO:0007669"/>
    <property type="project" value="InterPro"/>
</dbReference>
<sequence length="498" mass="55220">MVYCGKPSKSCEACRTTKTKCDKGLPSCGQCIRLGRLCPGYRDVEALLFRNETNKTVRRARYGKRSDTVSELVSPYTNSYAEYGVIPGPGPPPSSARVLDLPPSLRDQAIGLFFHQLSAEPGCINYIKPVYRTFENGFLEDLFESIGLAFMSASTSGNNLMSEAWKKYASVLRSVNTALGDMGSATSDETLIAVLLLALFESITCDTPRSLRSWDRHCDGATAIVNARGTEQFQSELGLKVFYHVRDYLMIQAYQKRVCIPRTILELACAADAVDPTIDIAEKSLFHINASVCSLRHQETSTNADPSGLLSFAKCIDEEFENWVDTIPDHYKFTIVPDNSPDTLNGLYHTYPSFAASRIWNIYRCGRILTQEVVVRQLLSGQTGLDPWSTSSQLQSSRATTAQLCADICASVPSFLKSGSLRAATGHALLWPLYVVATTTNVEPSTRSWVVTELREISRRTAVLQGMGLADALSMKWEITLWSKNARIETVEDDNMEW</sequence>
<dbReference type="PROSITE" id="PS50048">
    <property type="entry name" value="ZN2_CY6_FUNGAL_2"/>
    <property type="match status" value="1"/>
</dbReference>
<dbReference type="InterPro" id="IPR053175">
    <property type="entry name" value="DHMBA_Reg_Transcription_Factor"/>
</dbReference>
<evidence type="ECO:0000256" key="1">
    <source>
        <dbReference type="ARBA" id="ARBA00023242"/>
    </source>
</evidence>
<keyword evidence="4" id="KW-1185">Reference proteome</keyword>
<accession>A0A9P4IHP3</accession>
<evidence type="ECO:0000313" key="4">
    <source>
        <dbReference type="Proteomes" id="UP000799772"/>
    </source>
</evidence>
<reference evidence="3" key="1">
    <citation type="journal article" date="2020" name="Stud. Mycol.">
        <title>101 Dothideomycetes genomes: a test case for predicting lifestyles and emergence of pathogens.</title>
        <authorList>
            <person name="Haridas S."/>
            <person name="Albert R."/>
            <person name="Binder M."/>
            <person name="Bloem J."/>
            <person name="Labutti K."/>
            <person name="Salamov A."/>
            <person name="Andreopoulos B."/>
            <person name="Baker S."/>
            <person name="Barry K."/>
            <person name="Bills G."/>
            <person name="Bluhm B."/>
            <person name="Cannon C."/>
            <person name="Castanera R."/>
            <person name="Culley D."/>
            <person name="Daum C."/>
            <person name="Ezra D."/>
            <person name="Gonzalez J."/>
            <person name="Henrissat B."/>
            <person name="Kuo A."/>
            <person name="Liang C."/>
            <person name="Lipzen A."/>
            <person name="Lutzoni F."/>
            <person name="Magnuson J."/>
            <person name="Mondo S."/>
            <person name="Nolan M."/>
            <person name="Ohm R."/>
            <person name="Pangilinan J."/>
            <person name="Park H.-J."/>
            <person name="Ramirez L."/>
            <person name="Alfaro M."/>
            <person name="Sun H."/>
            <person name="Tritt A."/>
            <person name="Yoshinaga Y."/>
            <person name="Zwiers L.-H."/>
            <person name="Turgeon B."/>
            <person name="Goodwin S."/>
            <person name="Spatafora J."/>
            <person name="Crous P."/>
            <person name="Grigoriev I."/>
        </authorList>
    </citation>
    <scope>NUCLEOTIDE SEQUENCE</scope>
    <source>
        <strain evidence="3">CBS 133067</strain>
    </source>
</reference>
<protein>
    <recommendedName>
        <fullName evidence="2">Zn(2)-C6 fungal-type domain-containing protein</fullName>
    </recommendedName>
</protein>
<proteinExistence type="predicted"/>
<dbReference type="EMBL" id="ML978125">
    <property type="protein sequence ID" value="KAF2099480.1"/>
    <property type="molecule type" value="Genomic_DNA"/>
</dbReference>
<dbReference type="SMART" id="SM00066">
    <property type="entry name" value="GAL4"/>
    <property type="match status" value="1"/>
</dbReference>
<dbReference type="PANTHER" id="PTHR38791">
    <property type="entry name" value="ZN(II)2CYS6 TRANSCRIPTION FACTOR (EUROFUNG)-RELATED-RELATED"/>
    <property type="match status" value="1"/>
</dbReference>
<dbReference type="InterPro" id="IPR036864">
    <property type="entry name" value="Zn2-C6_fun-type_DNA-bd_sf"/>
</dbReference>
<evidence type="ECO:0000313" key="3">
    <source>
        <dbReference type="EMBL" id="KAF2099480.1"/>
    </source>
</evidence>
<dbReference type="CDD" id="cd00067">
    <property type="entry name" value="GAL4"/>
    <property type="match status" value="1"/>
</dbReference>
<dbReference type="Proteomes" id="UP000799772">
    <property type="component" value="Unassembled WGS sequence"/>
</dbReference>
<dbReference type="Pfam" id="PF11951">
    <property type="entry name" value="Fungal_trans_2"/>
    <property type="match status" value="1"/>
</dbReference>
<evidence type="ECO:0000259" key="2">
    <source>
        <dbReference type="PROSITE" id="PS50048"/>
    </source>
</evidence>
<dbReference type="InterPro" id="IPR021858">
    <property type="entry name" value="Fun_TF"/>
</dbReference>
<organism evidence="3 4">
    <name type="scientific">Rhizodiscina lignyota</name>
    <dbReference type="NCBI Taxonomy" id="1504668"/>
    <lineage>
        <taxon>Eukaryota</taxon>
        <taxon>Fungi</taxon>
        <taxon>Dikarya</taxon>
        <taxon>Ascomycota</taxon>
        <taxon>Pezizomycotina</taxon>
        <taxon>Dothideomycetes</taxon>
        <taxon>Pleosporomycetidae</taxon>
        <taxon>Aulographales</taxon>
        <taxon>Rhizodiscinaceae</taxon>
        <taxon>Rhizodiscina</taxon>
    </lineage>
</organism>